<proteinExistence type="predicted"/>
<keyword evidence="4" id="KW-1185">Reference proteome</keyword>
<gene>
    <name evidence="3" type="ORF">HALOF300_04435</name>
</gene>
<keyword evidence="1" id="KW-0812">Transmembrane</keyword>
<feature type="transmembrane region" description="Helical" evidence="1">
    <location>
        <begin position="58"/>
        <end position="79"/>
    </location>
</feature>
<reference evidence="3 4" key="1">
    <citation type="submission" date="2019-11" db="EMBL/GenBank/DDBJ databases">
        <authorList>
            <person name="Criscuolo A."/>
        </authorList>
    </citation>
    <scope>NUCLEOTIDE SEQUENCE [LARGE SCALE GENOMIC DNA]</scope>
    <source>
        <strain evidence="3">CIP111667</strain>
    </source>
</reference>
<evidence type="ECO:0000259" key="2">
    <source>
        <dbReference type="Pfam" id="PF23636"/>
    </source>
</evidence>
<feature type="transmembrane region" description="Helical" evidence="1">
    <location>
        <begin position="86"/>
        <end position="102"/>
    </location>
</feature>
<evidence type="ECO:0000313" key="3">
    <source>
        <dbReference type="EMBL" id="VZO39739.1"/>
    </source>
</evidence>
<keyword evidence="1" id="KW-1133">Transmembrane helix</keyword>
<feature type="domain" description="DUF7144" evidence="2">
    <location>
        <begin position="14"/>
        <end position="128"/>
    </location>
</feature>
<protein>
    <recommendedName>
        <fullName evidence="2">DUF7144 domain-containing protein</fullName>
    </recommendedName>
</protein>
<name>A0A7M4DQJ5_9MICO</name>
<evidence type="ECO:0000313" key="4">
    <source>
        <dbReference type="Proteomes" id="UP000419743"/>
    </source>
</evidence>
<dbReference type="AlphaFoldDB" id="A0A7M4DQJ5"/>
<dbReference type="Pfam" id="PF23636">
    <property type="entry name" value="DUF7144"/>
    <property type="match status" value="1"/>
</dbReference>
<keyword evidence="1" id="KW-0472">Membrane</keyword>
<dbReference type="InterPro" id="IPR055568">
    <property type="entry name" value="DUF7144"/>
</dbReference>
<organism evidence="3 4">
    <name type="scientific">Occultella aeris</name>
    <dbReference type="NCBI Taxonomy" id="2761496"/>
    <lineage>
        <taxon>Bacteria</taxon>
        <taxon>Bacillati</taxon>
        <taxon>Actinomycetota</taxon>
        <taxon>Actinomycetes</taxon>
        <taxon>Micrococcales</taxon>
        <taxon>Ruaniaceae</taxon>
        <taxon>Occultella</taxon>
    </lineage>
</organism>
<sequence length="135" mass="14762">MWTMTRKVTAWAGWIWFAGLIMLSSGVFNLLSGIYAVGARDVGVVEVGTQILLLDVNSWGWVHIVVGALLILVALCLIAGQAWARIAAVVVVGLNMMTQFVYLPLTPWWSIVVIALDMVVLWALIVHGEEAEKVS</sequence>
<comment type="caution">
    <text evidence="3">The sequence shown here is derived from an EMBL/GenBank/DDBJ whole genome shotgun (WGS) entry which is preliminary data.</text>
</comment>
<accession>A0A7M4DQJ5</accession>
<feature type="transmembrane region" description="Helical" evidence="1">
    <location>
        <begin position="108"/>
        <end position="126"/>
    </location>
</feature>
<dbReference type="Proteomes" id="UP000419743">
    <property type="component" value="Unassembled WGS sequence"/>
</dbReference>
<evidence type="ECO:0000256" key="1">
    <source>
        <dbReference type="SAM" id="Phobius"/>
    </source>
</evidence>
<feature type="transmembrane region" description="Helical" evidence="1">
    <location>
        <begin position="12"/>
        <end position="38"/>
    </location>
</feature>
<dbReference type="EMBL" id="CACRYJ010000062">
    <property type="protein sequence ID" value="VZO39739.1"/>
    <property type="molecule type" value="Genomic_DNA"/>
</dbReference>